<reference evidence="1 2" key="1">
    <citation type="submission" date="2018-11" db="EMBL/GenBank/DDBJ databases">
        <title>Complete genome sequence of Dickeya zeae strain CE1 infecting Canna edulis Ker-Gawl. in China.</title>
        <authorList>
            <person name="Zhang J."/>
            <person name="Lin B."/>
            <person name="Shen H."/>
            <person name="Jiang S."/>
            <person name="Pu X."/>
            <person name="Sun D."/>
        </authorList>
    </citation>
    <scope>NUCLEOTIDE SEQUENCE [LARGE SCALE GENOMIC DNA]</scope>
    <source>
        <strain evidence="1 2">CE1</strain>
    </source>
</reference>
<organism evidence="1 2">
    <name type="scientific">Dickeya zeae</name>
    <dbReference type="NCBI Taxonomy" id="204042"/>
    <lineage>
        <taxon>Bacteria</taxon>
        <taxon>Pseudomonadati</taxon>
        <taxon>Pseudomonadota</taxon>
        <taxon>Gammaproteobacteria</taxon>
        <taxon>Enterobacterales</taxon>
        <taxon>Pectobacteriaceae</taxon>
        <taxon>Dickeya</taxon>
    </lineage>
</organism>
<sequence length="59" mass="6486">MTFPPSVASSAMVLGARKGLGYDYQAVRICEVGTVPMYYAPVFYRDALMWLLAHNTASP</sequence>
<evidence type="ECO:0000313" key="2">
    <source>
        <dbReference type="Proteomes" id="UP000500801"/>
    </source>
</evidence>
<evidence type="ECO:0000313" key="1">
    <source>
        <dbReference type="EMBL" id="QIZ51347.1"/>
    </source>
</evidence>
<dbReference type="EMBL" id="CP033622">
    <property type="protein sequence ID" value="QIZ51347.1"/>
    <property type="molecule type" value="Genomic_DNA"/>
</dbReference>
<accession>A0AAE6YZW3</accession>
<protein>
    <submittedName>
        <fullName evidence="1">Uncharacterized protein</fullName>
    </submittedName>
</protein>
<name>A0AAE6YZW3_9GAMM</name>
<proteinExistence type="predicted"/>
<dbReference type="Proteomes" id="UP000500801">
    <property type="component" value="Chromosome"/>
</dbReference>
<dbReference type="AlphaFoldDB" id="A0AAE6YZW3"/>
<gene>
    <name evidence="1" type="ORF">DWG24_11500</name>
</gene>